<protein>
    <recommendedName>
        <fullName evidence="2">C2H2-type domain-containing protein</fullName>
    </recommendedName>
</protein>
<dbReference type="InterPro" id="IPR013087">
    <property type="entry name" value="Znf_C2H2_type"/>
</dbReference>
<comment type="caution">
    <text evidence="3">The sequence shown here is derived from an EMBL/GenBank/DDBJ whole genome shotgun (WGS) entry which is preliminary data.</text>
</comment>
<dbReference type="PROSITE" id="PS50157">
    <property type="entry name" value="ZINC_FINGER_C2H2_2"/>
    <property type="match status" value="1"/>
</dbReference>
<keyword evidence="1" id="KW-0479">Metal-binding</keyword>
<keyword evidence="1" id="KW-0862">Zinc</keyword>
<dbReference type="AlphaFoldDB" id="A0AAV2GYE9"/>
<evidence type="ECO:0000256" key="1">
    <source>
        <dbReference type="PROSITE-ProRule" id="PRU00042"/>
    </source>
</evidence>
<sequence>MNSGMAVLMYSLTEVLVAIGNSYWRCVACQMHFSRQASIDEHVMLKHRESSPHFNSGTEIVNNDCSNSSRLSIPRSNCHKKFVSDGQVNHTVNFSSCSEPQIVKIDLESCSNVPHGLDSQRRHSKDTKKTIFTHFPEHNTVNNNENVPNNNGPISHNAVQIDQDSSFELQKDS</sequence>
<name>A0AAV2GYE9_LYMST</name>
<dbReference type="PROSITE" id="PS00028">
    <property type="entry name" value="ZINC_FINGER_C2H2_1"/>
    <property type="match status" value="1"/>
</dbReference>
<reference evidence="3 4" key="1">
    <citation type="submission" date="2024-04" db="EMBL/GenBank/DDBJ databases">
        <authorList>
            <consortium name="Genoscope - CEA"/>
            <person name="William W."/>
        </authorList>
    </citation>
    <scope>NUCLEOTIDE SEQUENCE [LARGE SCALE GENOMIC DNA]</scope>
</reference>
<accession>A0AAV2GYE9</accession>
<evidence type="ECO:0000259" key="2">
    <source>
        <dbReference type="PROSITE" id="PS50157"/>
    </source>
</evidence>
<feature type="non-terminal residue" evidence="3">
    <location>
        <position position="173"/>
    </location>
</feature>
<feature type="domain" description="C2H2-type" evidence="2">
    <location>
        <begin position="24"/>
        <end position="52"/>
    </location>
</feature>
<dbReference type="Proteomes" id="UP001497497">
    <property type="component" value="Unassembled WGS sequence"/>
</dbReference>
<gene>
    <name evidence="3" type="ORF">GSLYS_00000570001</name>
</gene>
<proteinExistence type="predicted"/>
<organism evidence="3 4">
    <name type="scientific">Lymnaea stagnalis</name>
    <name type="common">Great pond snail</name>
    <name type="synonym">Helix stagnalis</name>
    <dbReference type="NCBI Taxonomy" id="6523"/>
    <lineage>
        <taxon>Eukaryota</taxon>
        <taxon>Metazoa</taxon>
        <taxon>Spiralia</taxon>
        <taxon>Lophotrochozoa</taxon>
        <taxon>Mollusca</taxon>
        <taxon>Gastropoda</taxon>
        <taxon>Heterobranchia</taxon>
        <taxon>Euthyneura</taxon>
        <taxon>Panpulmonata</taxon>
        <taxon>Hygrophila</taxon>
        <taxon>Lymnaeoidea</taxon>
        <taxon>Lymnaeidae</taxon>
        <taxon>Lymnaea</taxon>
    </lineage>
</organism>
<dbReference type="GO" id="GO:0008270">
    <property type="term" value="F:zinc ion binding"/>
    <property type="evidence" value="ECO:0007669"/>
    <property type="project" value="UniProtKB-KW"/>
</dbReference>
<evidence type="ECO:0000313" key="3">
    <source>
        <dbReference type="EMBL" id="CAL1526393.1"/>
    </source>
</evidence>
<keyword evidence="1" id="KW-0863">Zinc-finger</keyword>
<keyword evidence="4" id="KW-1185">Reference proteome</keyword>
<dbReference type="EMBL" id="CAXITT010000005">
    <property type="protein sequence ID" value="CAL1526393.1"/>
    <property type="molecule type" value="Genomic_DNA"/>
</dbReference>
<evidence type="ECO:0000313" key="4">
    <source>
        <dbReference type="Proteomes" id="UP001497497"/>
    </source>
</evidence>